<evidence type="ECO:0000256" key="4">
    <source>
        <dbReference type="ARBA" id="ARBA00022679"/>
    </source>
</evidence>
<dbReference type="InterPro" id="IPR002867">
    <property type="entry name" value="IBR_dom"/>
</dbReference>
<dbReference type="Gene3D" id="1.20.120.1750">
    <property type="match status" value="1"/>
</dbReference>
<reference evidence="15" key="1">
    <citation type="submission" date="2019-12" db="UniProtKB">
        <authorList>
            <consortium name="WormBaseParasite"/>
        </authorList>
    </citation>
    <scope>IDENTIFICATION</scope>
</reference>
<evidence type="ECO:0000256" key="1">
    <source>
        <dbReference type="ARBA" id="ARBA00001798"/>
    </source>
</evidence>
<evidence type="ECO:0000256" key="6">
    <source>
        <dbReference type="ARBA" id="ARBA00022737"/>
    </source>
</evidence>
<dbReference type="PROSITE" id="PS50089">
    <property type="entry name" value="ZF_RING_2"/>
    <property type="match status" value="1"/>
</dbReference>
<comment type="catalytic activity">
    <reaction evidence="1">
        <text>[E2 ubiquitin-conjugating enzyme]-S-ubiquitinyl-L-cysteine + [acceptor protein]-L-lysine = [E2 ubiquitin-conjugating enzyme]-L-cysteine + [acceptor protein]-N(6)-ubiquitinyl-L-lysine.</text>
        <dbReference type="EC" id="2.3.2.31"/>
    </reaction>
</comment>
<evidence type="ECO:0000256" key="3">
    <source>
        <dbReference type="ARBA" id="ARBA00012251"/>
    </source>
</evidence>
<keyword evidence="9" id="KW-0862">Zinc</keyword>
<keyword evidence="6" id="KW-0677">Repeat</keyword>
<dbReference type="SMART" id="SM00647">
    <property type="entry name" value="IBR"/>
    <property type="match status" value="2"/>
</dbReference>
<proteinExistence type="predicted"/>
<feature type="domain" description="RING-type" evidence="12">
    <location>
        <begin position="124"/>
        <end position="170"/>
    </location>
</feature>
<dbReference type="STRING" id="70415.A0A5S6QZ62"/>
<dbReference type="PANTHER" id="PTHR11685">
    <property type="entry name" value="RBR FAMILY RING FINGER AND IBR DOMAIN-CONTAINING"/>
    <property type="match status" value="1"/>
</dbReference>
<dbReference type="EC" id="2.3.2.31" evidence="3"/>
<evidence type="ECO:0000259" key="12">
    <source>
        <dbReference type="PROSITE" id="PS50089"/>
    </source>
</evidence>
<keyword evidence="4" id="KW-0808">Transferase</keyword>
<keyword evidence="14" id="KW-1185">Reference proteome</keyword>
<comment type="pathway">
    <text evidence="2">Protein modification; protein ubiquitination.</text>
</comment>
<evidence type="ECO:0000256" key="5">
    <source>
        <dbReference type="ARBA" id="ARBA00022723"/>
    </source>
</evidence>
<feature type="region of interest" description="Disordered" evidence="11">
    <location>
        <begin position="1"/>
        <end position="35"/>
    </location>
</feature>
<dbReference type="InterPro" id="IPR001841">
    <property type="entry name" value="Znf_RING"/>
</dbReference>
<evidence type="ECO:0000256" key="11">
    <source>
        <dbReference type="SAM" id="MobiDB-lite"/>
    </source>
</evidence>
<dbReference type="Proteomes" id="UP000046395">
    <property type="component" value="Unassembled WGS sequence"/>
</dbReference>
<dbReference type="GO" id="GO:0008270">
    <property type="term" value="F:zinc ion binding"/>
    <property type="evidence" value="ECO:0007669"/>
    <property type="project" value="UniProtKB-KW"/>
</dbReference>
<dbReference type="GO" id="GO:0061630">
    <property type="term" value="F:ubiquitin protein ligase activity"/>
    <property type="evidence" value="ECO:0007669"/>
    <property type="project" value="UniProtKB-EC"/>
</dbReference>
<evidence type="ECO:0000256" key="8">
    <source>
        <dbReference type="ARBA" id="ARBA00022786"/>
    </source>
</evidence>
<evidence type="ECO:0000313" key="15">
    <source>
        <dbReference type="WBParaSite" id="TMUE_3000012384.1"/>
    </source>
</evidence>
<dbReference type="Pfam" id="PF22605">
    <property type="entry name" value="IBR_2"/>
    <property type="match status" value="1"/>
</dbReference>
<organism evidence="14 15">
    <name type="scientific">Trichuris muris</name>
    <name type="common">Mouse whipworm</name>
    <dbReference type="NCBI Taxonomy" id="70415"/>
    <lineage>
        <taxon>Eukaryota</taxon>
        <taxon>Metazoa</taxon>
        <taxon>Ecdysozoa</taxon>
        <taxon>Nematoda</taxon>
        <taxon>Enoplea</taxon>
        <taxon>Dorylaimia</taxon>
        <taxon>Trichinellida</taxon>
        <taxon>Trichuridae</taxon>
        <taxon>Trichuris</taxon>
    </lineage>
</organism>
<evidence type="ECO:0000256" key="10">
    <source>
        <dbReference type="PROSITE-ProRule" id="PRU00175"/>
    </source>
</evidence>
<dbReference type="InterPro" id="IPR031127">
    <property type="entry name" value="E3_UB_ligase_RBR"/>
</dbReference>
<dbReference type="InterPro" id="IPR054694">
    <property type="entry name" value="Parkin-like_IBR"/>
</dbReference>
<feature type="compositionally biased region" description="Basic and acidic residues" evidence="11">
    <location>
        <begin position="21"/>
        <end position="35"/>
    </location>
</feature>
<dbReference type="AlphaFoldDB" id="A0A5S6QZ62"/>
<dbReference type="GO" id="GO:0016567">
    <property type="term" value="P:protein ubiquitination"/>
    <property type="evidence" value="ECO:0007669"/>
    <property type="project" value="InterPro"/>
</dbReference>
<evidence type="ECO:0000256" key="2">
    <source>
        <dbReference type="ARBA" id="ARBA00004906"/>
    </source>
</evidence>
<protein>
    <recommendedName>
        <fullName evidence="3">RBR-type E3 ubiquitin transferase</fullName>
        <ecNumber evidence="3">2.3.2.31</ecNumber>
    </recommendedName>
</protein>
<keyword evidence="7 10" id="KW-0863">Zinc-finger</keyword>
<evidence type="ECO:0000259" key="13">
    <source>
        <dbReference type="PROSITE" id="PS51873"/>
    </source>
</evidence>
<dbReference type="PROSITE" id="PS51873">
    <property type="entry name" value="TRIAD"/>
    <property type="match status" value="1"/>
</dbReference>
<name>A0A5S6QZ62_TRIMR</name>
<dbReference type="SUPFAM" id="SSF57850">
    <property type="entry name" value="RING/U-box"/>
    <property type="match status" value="3"/>
</dbReference>
<evidence type="ECO:0000256" key="7">
    <source>
        <dbReference type="ARBA" id="ARBA00022771"/>
    </source>
</evidence>
<evidence type="ECO:0000313" key="14">
    <source>
        <dbReference type="Proteomes" id="UP000046395"/>
    </source>
</evidence>
<keyword evidence="8" id="KW-0833">Ubl conjugation pathway</keyword>
<dbReference type="InterPro" id="IPR044066">
    <property type="entry name" value="TRIAD_supradom"/>
</dbReference>
<dbReference type="CDD" id="cd20343">
    <property type="entry name" value="BRcat_RBR_HHARI-like"/>
    <property type="match status" value="1"/>
</dbReference>
<dbReference type="InterPro" id="IPR013083">
    <property type="entry name" value="Znf_RING/FYVE/PHD"/>
</dbReference>
<feature type="domain" description="RING-type" evidence="13">
    <location>
        <begin position="120"/>
        <end position="331"/>
    </location>
</feature>
<dbReference type="WBParaSite" id="TMUE_3000012384.1">
    <property type="protein sequence ID" value="TMUE_3000012384.1"/>
    <property type="gene ID" value="WBGene00285769"/>
</dbReference>
<keyword evidence="5" id="KW-0479">Metal-binding</keyword>
<dbReference type="Gene3D" id="3.30.40.10">
    <property type="entry name" value="Zinc/RING finger domain, C3HC4 (zinc finger)"/>
    <property type="match status" value="1"/>
</dbReference>
<evidence type="ECO:0000256" key="9">
    <source>
        <dbReference type="ARBA" id="ARBA00022833"/>
    </source>
</evidence>
<accession>A0A5S6QZ62</accession>
<dbReference type="Pfam" id="PF01485">
    <property type="entry name" value="IBR"/>
    <property type="match status" value="1"/>
</dbReference>
<sequence length="517" mass="60566">MSNSGKSLTIEEETNENFSSRGDDTTAHRTDEKSRPKLKNFNQDFEVVQAMDVYEMMLEVVDHASCVTLLPAPLVRFMLERCRWDVNHFLSSYYENGTIEALCRKWNTRNPMLKVGTQPESDLCGICFASQGVSSALGPQCGHRFCSQCWQQYATEKMGSSSGGLVLICPAYDCHWPVDDRFVINLLTNDEQRQSYLNLVTRTFIKLNKALKQCPRTDCTYLLRRRTGIAGPAVCKCGYEFCFECCEEWHEPVECYLLKQWLAKCELETDSAHWIADNTRPCPRCNTNIEKAGGCNHMRCTQPFCQFEFCWTCQGPWEDHLDEFYVCKKAIQSDGTIANQAPKYFLDAMTYHFKPCAATRRFYEYSLHYRRLTLDDHRTKRLNRMIERNMVALMKMHNVRWIDTMVLEKMTETLKRCMRTVKYTIVFTYYLRPGVWARLTEAHEERLEDNCKRLLELLEVGCKELVGNGLLLWRQEVVHQRVNCLKFEKALLNFCREGYNENRWRFLLEPLAYSKRA</sequence>